<evidence type="ECO:0000313" key="12">
    <source>
        <dbReference type="Proteomes" id="UP000094527"/>
    </source>
</evidence>
<name>A0A1D2NFH1_ORCCI</name>
<evidence type="ECO:0000256" key="3">
    <source>
        <dbReference type="ARBA" id="ARBA00021814"/>
    </source>
</evidence>
<dbReference type="Proteomes" id="UP000094527">
    <property type="component" value="Unassembled WGS sequence"/>
</dbReference>
<reference evidence="11 12" key="1">
    <citation type="journal article" date="2016" name="Genome Biol. Evol.">
        <title>Gene Family Evolution Reflects Adaptation to Soil Environmental Stressors in the Genome of the Collembolan Orchesella cincta.</title>
        <authorList>
            <person name="Faddeeva-Vakhrusheva A."/>
            <person name="Derks M.F."/>
            <person name="Anvar S.Y."/>
            <person name="Agamennone V."/>
            <person name="Suring W."/>
            <person name="Smit S."/>
            <person name="van Straalen N.M."/>
            <person name="Roelofs D."/>
        </authorList>
    </citation>
    <scope>NUCLEOTIDE SEQUENCE [LARGE SCALE GENOMIC DNA]</scope>
    <source>
        <tissue evidence="11">Mixed pool</tissue>
    </source>
</reference>
<dbReference type="OrthoDB" id="5516033at2759"/>
<dbReference type="Pfam" id="PF14138">
    <property type="entry name" value="COX16"/>
    <property type="match status" value="1"/>
</dbReference>
<dbReference type="GO" id="GO:0033617">
    <property type="term" value="P:mitochondrial respiratory chain complex IV assembly"/>
    <property type="evidence" value="ECO:0007669"/>
    <property type="project" value="TreeGrafter"/>
</dbReference>
<dbReference type="PANTHER" id="PTHR17130:SF14">
    <property type="entry name" value="CYTOCHROME C OXIDASE ASSEMBLY PROTEIN COX16 HOMOLOG, MITOCHONDRIAL"/>
    <property type="match status" value="1"/>
</dbReference>
<evidence type="ECO:0000256" key="1">
    <source>
        <dbReference type="ARBA" id="ARBA00004434"/>
    </source>
</evidence>
<dbReference type="GO" id="GO:0005743">
    <property type="term" value="C:mitochondrial inner membrane"/>
    <property type="evidence" value="ECO:0007669"/>
    <property type="project" value="UniProtKB-SubCell"/>
</dbReference>
<feature type="compositionally biased region" description="Basic and acidic residues" evidence="9">
    <location>
        <begin position="84"/>
        <end position="94"/>
    </location>
</feature>
<evidence type="ECO:0000256" key="6">
    <source>
        <dbReference type="ARBA" id="ARBA00022989"/>
    </source>
</evidence>
<sequence length="113" mass="13255">MIGGRLGRLFPKNRLLNFTVPFFVLVIGGSFGMTYFSKIRYEHRGQKTLTPEEAQDFGVKMKKPKEVNLENQFQRLQEMDIDTWENKRGPRPWEPDNPTNLELQERAKAKLSQ</sequence>
<dbReference type="InterPro" id="IPR020164">
    <property type="entry name" value="Cyt_c_Oxase_assmbl_COX16"/>
</dbReference>
<keyword evidence="5" id="KW-0999">Mitochondrion inner membrane</keyword>
<evidence type="ECO:0000256" key="7">
    <source>
        <dbReference type="ARBA" id="ARBA00023128"/>
    </source>
</evidence>
<evidence type="ECO:0000256" key="8">
    <source>
        <dbReference type="ARBA" id="ARBA00023136"/>
    </source>
</evidence>
<accession>A0A1D2NFH1</accession>
<keyword evidence="4 10" id="KW-0812">Transmembrane</keyword>
<evidence type="ECO:0000256" key="2">
    <source>
        <dbReference type="ARBA" id="ARBA00008370"/>
    </source>
</evidence>
<dbReference type="STRING" id="48709.A0A1D2NFH1"/>
<keyword evidence="8 10" id="KW-0472">Membrane</keyword>
<dbReference type="OMA" id="FKYGVPF"/>
<comment type="subcellular location">
    <subcellularLocation>
        <location evidence="1">Mitochondrion inner membrane</location>
        <topology evidence="1">Single-pass membrane protein</topology>
    </subcellularLocation>
</comment>
<gene>
    <name evidence="11" type="ORF">Ocin01_02935</name>
</gene>
<feature type="transmembrane region" description="Helical" evidence="10">
    <location>
        <begin position="15"/>
        <end position="36"/>
    </location>
</feature>
<feature type="region of interest" description="Disordered" evidence="9">
    <location>
        <begin position="84"/>
        <end position="113"/>
    </location>
</feature>
<organism evidence="11 12">
    <name type="scientific">Orchesella cincta</name>
    <name type="common">Springtail</name>
    <name type="synonym">Podura cincta</name>
    <dbReference type="NCBI Taxonomy" id="48709"/>
    <lineage>
        <taxon>Eukaryota</taxon>
        <taxon>Metazoa</taxon>
        <taxon>Ecdysozoa</taxon>
        <taxon>Arthropoda</taxon>
        <taxon>Hexapoda</taxon>
        <taxon>Collembola</taxon>
        <taxon>Entomobryomorpha</taxon>
        <taxon>Entomobryoidea</taxon>
        <taxon>Orchesellidae</taxon>
        <taxon>Orchesellinae</taxon>
        <taxon>Orchesella</taxon>
    </lineage>
</organism>
<feature type="compositionally biased region" description="Basic and acidic residues" evidence="9">
    <location>
        <begin position="103"/>
        <end position="113"/>
    </location>
</feature>
<evidence type="ECO:0000256" key="9">
    <source>
        <dbReference type="SAM" id="MobiDB-lite"/>
    </source>
</evidence>
<evidence type="ECO:0000256" key="5">
    <source>
        <dbReference type="ARBA" id="ARBA00022792"/>
    </source>
</evidence>
<keyword evidence="6 10" id="KW-1133">Transmembrane helix</keyword>
<dbReference type="AlphaFoldDB" id="A0A1D2NFH1"/>
<proteinExistence type="inferred from homology"/>
<keyword evidence="7" id="KW-0496">Mitochondrion</keyword>
<evidence type="ECO:0000256" key="10">
    <source>
        <dbReference type="SAM" id="Phobius"/>
    </source>
</evidence>
<evidence type="ECO:0000256" key="4">
    <source>
        <dbReference type="ARBA" id="ARBA00022692"/>
    </source>
</evidence>
<dbReference type="EMBL" id="LJIJ01000065">
    <property type="protein sequence ID" value="ODN03726.1"/>
    <property type="molecule type" value="Genomic_DNA"/>
</dbReference>
<keyword evidence="12" id="KW-1185">Reference proteome</keyword>
<comment type="caution">
    <text evidence="11">The sequence shown here is derived from an EMBL/GenBank/DDBJ whole genome shotgun (WGS) entry which is preliminary data.</text>
</comment>
<evidence type="ECO:0000313" key="11">
    <source>
        <dbReference type="EMBL" id="ODN03726.1"/>
    </source>
</evidence>
<comment type="similarity">
    <text evidence="2">Belongs to the COX16 family.</text>
</comment>
<dbReference type="PANTHER" id="PTHR17130">
    <property type="entry name" value="MITOCHONDRIAL OUTER MEMBRANE PROTEIN 25"/>
    <property type="match status" value="1"/>
</dbReference>
<protein>
    <recommendedName>
        <fullName evidence="3">Cytochrome c oxidase assembly protein COX16 homolog, mitochondrial</fullName>
    </recommendedName>
</protein>